<comment type="caution">
    <text evidence="2">The sequence shown here is derived from an EMBL/GenBank/DDBJ whole genome shotgun (WGS) entry which is preliminary data.</text>
</comment>
<dbReference type="PANTHER" id="PTHR40254">
    <property type="entry name" value="BLR0577 PROTEIN"/>
    <property type="match status" value="1"/>
</dbReference>
<organism evidence="2 3">
    <name type="scientific">Bremerella alba</name>
    <dbReference type="NCBI Taxonomy" id="980252"/>
    <lineage>
        <taxon>Bacteria</taxon>
        <taxon>Pseudomonadati</taxon>
        <taxon>Planctomycetota</taxon>
        <taxon>Planctomycetia</taxon>
        <taxon>Pirellulales</taxon>
        <taxon>Pirellulaceae</taxon>
        <taxon>Bremerella</taxon>
    </lineage>
</organism>
<sequence>MTQIHTQLSDRMENLRPSKESPYRIAIIGGGPRGLYCLESLSRALSHHSTDCPVAVDVFDPCSHPGAGNVYALDQPDYLRMNFPNGRIDAWGSENSRQIDQMSLLDWLQEHFPHLSNPEGYSPRPVVGRYLHECFRQVLEQFPSDVAVQVHQARVTEVIESGPAWKVSTTETSMLADNLVLTTGHEGWRSTGTLSNQHDARIIEHVFPVGRQLSQARIPAQSTVAIRGFGLTWIDATLALTEGRGGTFSETADHWTYQRSGDEPTKIFPYSRTGRPLLAKSVEPQMKLPSCLSDIWESGRLAIAAVPQSDDPSRQVEELWQTITNVSAQALQAIRTTSSSASVRSDLSDWFTWWKSSKFSAAQAYDVMKRSRDVGIGLSQPNEAWIWGETWRRIYPALVARVSHGGLCVAGWKLFREVTIEMERLAFGPPPENMSRMLALIDSGIVDLRFVSEAELTQGLHELDLCSDHHRKEVNVVVNAVIPAPCEISPRGPISSLLDGNAIAWDNREIGLPVDEHGCPPPYQRKNLAIFGRVTEGTVLGNDTLSRKLHPQIENWAQKTAQRVLNREYTL</sequence>
<name>A0A7V9A651_9BACT</name>
<feature type="domain" description="FAD-dependent urate hydroxylase HpyO/Asp monooxygenase CreE-like FAD/NAD(P)-binding" evidence="1">
    <location>
        <begin position="26"/>
        <end position="185"/>
    </location>
</feature>
<dbReference type="EMBL" id="JABRWO010000002">
    <property type="protein sequence ID" value="MBA2113586.1"/>
    <property type="molecule type" value="Genomic_DNA"/>
</dbReference>
<dbReference type="InterPro" id="IPR038732">
    <property type="entry name" value="HpyO/CreE_NAD-binding"/>
</dbReference>
<evidence type="ECO:0000313" key="3">
    <source>
        <dbReference type="Proteomes" id="UP000551616"/>
    </source>
</evidence>
<dbReference type="Proteomes" id="UP000551616">
    <property type="component" value="Unassembled WGS sequence"/>
</dbReference>
<proteinExistence type="predicted"/>
<keyword evidence="3" id="KW-1185">Reference proteome</keyword>
<dbReference type="InterPro" id="IPR036188">
    <property type="entry name" value="FAD/NAD-bd_sf"/>
</dbReference>
<dbReference type="PANTHER" id="PTHR40254:SF1">
    <property type="entry name" value="BLR0577 PROTEIN"/>
    <property type="match status" value="1"/>
</dbReference>
<dbReference type="InterPro" id="IPR052189">
    <property type="entry name" value="L-asp_N-monooxygenase_NS-form"/>
</dbReference>
<dbReference type="RefSeq" id="WP_207395089.1">
    <property type="nucleotide sequence ID" value="NZ_JABRWO010000002.1"/>
</dbReference>
<evidence type="ECO:0000259" key="1">
    <source>
        <dbReference type="Pfam" id="PF13454"/>
    </source>
</evidence>
<dbReference type="AlphaFoldDB" id="A0A7V9A651"/>
<gene>
    <name evidence="2" type="ORF">HOV93_07350</name>
</gene>
<protein>
    <recommendedName>
        <fullName evidence="1">FAD-dependent urate hydroxylase HpyO/Asp monooxygenase CreE-like FAD/NAD(P)-binding domain-containing protein</fullName>
    </recommendedName>
</protein>
<accession>A0A7V9A651</accession>
<dbReference type="Gene3D" id="3.50.50.60">
    <property type="entry name" value="FAD/NAD(P)-binding domain"/>
    <property type="match status" value="1"/>
</dbReference>
<evidence type="ECO:0000313" key="2">
    <source>
        <dbReference type="EMBL" id="MBA2113586.1"/>
    </source>
</evidence>
<reference evidence="2 3" key="1">
    <citation type="submission" date="2020-05" db="EMBL/GenBank/DDBJ databases">
        <title>Bremerella alba sp. nov., a novel planctomycete isolated from the surface of the macroalga Fucus spiralis.</title>
        <authorList>
            <person name="Godinho O."/>
            <person name="Botelho R."/>
            <person name="Albuquerque L."/>
            <person name="Wiegand S."/>
            <person name="Da Costa M.S."/>
            <person name="Lobo-Da-Cunha A."/>
            <person name="Jogler C."/>
            <person name="Lage O.M."/>
        </authorList>
    </citation>
    <scope>NUCLEOTIDE SEQUENCE [LARGE SCALE GENOMIC DNA]</scope>
    <source>
        <strain evidence="2 3">FF15</strain>
    </source>
</reference>
<dbReference type="Pfam" id="PF13454">
    <property type="entry name" value="NAD_binding_9"/>
    <property type="match status" value="1"/>
</dbReference>
<dbReference type="SUPFAM" id="SSF51905">
    <property type="entry name" value="FAD/NAD(P)-binding domain"/>
    <property type="match status" value="1"/>
</dbReference>